<dbReference type="RefSeq" id="WP_173013436.1">
    <property type="nucleotide sequence ID" value="NZ_AP019860.1"/>
</dbReference>
<keyword evidence="1" id="KW-0378">Hydrolase</keyword>
<dbReference type="AlphaFoldDB" id="A0A5S9IQ22"/>
<sequence length="690" mass="79316">MELIKDRKMAELAHSLNLFDFNEILDVAIEQIPQIVHSHRVSIYLLDPDEQYFESKRHSSKRLQEHLDDRVAISSKHSLIPQVFIKKKSLLITNVAEYILKNNLPIKLSRRQRYTSGSCMLVPISVRTKNQEKIIGAINFSEKADFTPFSKVDLEAATQIGQLLGTAIHNCSVVEKKLGGQQKELMQELEQVKEAYKQKEINLDEAKKRQSQMQSEVPPIEGYDLDVLYSPMETIGGDFYDFIELNDHEVGIVVGDVSGHGIEAALVMSMAKQILSIYIKLHRSLVDTLCQANEEICTNLKGEAFVAVFLGILNTRNNTLRFVRAGQAYPLVYNMARNENPFELQSRGMVLGTVRGEMFRGRMEEKEFQLMENDVVLIYSDGITEASDQDEEELGVEGVSALVKENAHDSAQKLNECLFTTATQHTRGEKQDDITVLTIKANKLQVYEDTDTGIIIERDFEQSEDFMLTTDYSFNEDANRQIFALEEKVQDLEQQLQMLQEENSEINDKNNKLVRQIELQENDPEGLMKMLRDQLEIALELPKDLIQDNKQLNEKIQTQQEELQKLEVEFNELSAHVDYINSEKKSLEEESNLVENMVTFLAEKIKNLRNTIQEDIMNADLKLSRHTYEQIMDGNYKGVLYHFKNKMQQALDEKDISKFTMLNKQLFAVMEILHEHLETIIAVFDITADQ</sequence>
<dbReference type="EMBL" id="AP019860">
    <property type="protein sequence ID" value="BBM85607.1"/>
    <property type="molecule type" value="Genomic_DNA"/>
</dbReference>
<dbReference type="InterPro" id="IPR003018">
    <property type="entry name" value="GAF"/>
</dbReference>
<dbReference type="PANTHER" id="PTHR43156:SF2">
    <property type="entry name" value="STAGE II SPORULATION PROTEIN E"/>
    <property type="match status" value="1"/>
</dbReference>
<dbReference type="Pfam" id="PF07228">
    <property type="entry name" value="SpoIIE"/>
    <property type="match status" value="1"/>
</dbReference>
<dbReference type="InterPro" id="IPR029016">
    <property type="entry name" value="GAF-like_dom_sf"/>
</dbReference>
<dbReference type="InterPro" id="IPR036457">
    <property type="entry name" value="PPM-type-like_dom_sf"/>
</dbReference>
<accession>A0A5S9IQ22</accession>
<dbReference type="Gene3D" id="3.60.40.10">
    <property type="entry name" value="PPM-type phosphatase domain"/>
    <property type="match status" value="1"/>
</dbReference>
<feature type="domain" description="PPM-type phosphatase" evidence="4">
    <location>
        <begin position="220"/>
        <end position="441"/>
    </location>
</feature>
<dbReference type="SUPFAM" id="SSF81606">
    <property type="entry name" value="PP2C-like"/>
    <property type="match status" value="1"/>
</dbReference>
<evidence type="ECO:0000313" key="5">
    <source>
        <dbReference type="EMBL" id="BBM85607.1"/>
    </source>
</evidence>
<gene>
    <name evidence="5" type="ORF">UABAM_03981</name>
</gene>
<evidence type="ECO:0000313" key="6">
    <source>
        <dbReference type="Proteomes" id="UP000326354"/>
    </source>
</evidence>
<dbReference type="PANTHER" id="PTHR43156">
    <property type="entry name" value="STAGE II SPORULATION PROTEIN E-RELATED"/>
    <property type="match status" value="1"/>
</dbReference>
<protein>
    <recommendedName>
        <fullName evidence="7">PPM-type phosphatase domain-containing protein</fullName>
    </recommendedName>
</protein>
<dbReference type="KEGG" id="uam:UABAM_03981"/>
<keyword evidence="6" id="KW-1185">Reference proteome</keyword>
<organism evidence="5 6">
    <name type="scientific">Uabimicrobium amorphum</name>
    <dbReference type="NCBI Taxonomy" id="2596890"/>
    <lineage>
        <taxon>Bacteria</taxon>
        <taxon>Pseudomonadati</taxon>
        <taxon>Planctomycetota</taxon>
        <taxon>Candidatus Uabimicrobiia</taxon>
        <taxon>Candidatus Uabimicrobiales</taxon>
        <taxon>Candidatus Uabimicrobiaceae</taxon>
        <taxon>Candidatus Uabimicrobium</taxon>
    </lineage>
</organism>
<evidence type="ECO:0000256" key="1">
    <source>
        <dbReference type="ARBA" id="ARBA00022801"/>
    </source>
</evidence>
<reference evidence="5 6" key="1">
    <citation type="submission" date="2019-08" db="EMBL/GenBank/DDBJ databases">
        <title>Complete genome sequence of Candidatus Uab amorphum.</title>
        <authorList>
            <person name="Shiratori T."/>
            <person name="Suzuki S."/>
            <person name="Kakizawa Y."/>
            <person name="Ishida K."/>
        </authorList>
    </citation>
    <scope>NUCLEOTIDE SEQUENCE [LARGE SCALE GENOMIC DNA]</scope>
    <source>
        <strain evidence="5 6">SRT547</strain>
    </source>
</reference>
<dbReference type="InterPro" id="IPR001932">
    <property type="entry name" value="PPM-type_phosphatase-like_dom"/>
</dbReference>
<dbReference type="GO" id="GO:0016791">
    <property type="term" value="F:phosphatase activity"/>
    <property type="evidence" value="ECO:0007669"/>
    <property type="project" value="TreeGrafter"/>
</dbReference>
<name>A0A5S9IQ22_UABAM</name>
<dbReference type="InterPro" id="IPR052016">
    <property type="entry name" value="Bact_Sigma-Reg"/>
</dbReference>
<dbReference type="Pfam" id="PF01590">
    <property type="entry name" value="GAF"/>
    <property type="match status" value="1"/>
</dbReference>
<evidence type="ECO:0000259" key="3">
    <source>
        <dbReference type="SMART" id="SM00065"/>
    </source>
</evidence>
<evidence type="ECO:0008006" key="7">
    <source>
        <dbReference type="Google" id="ProtNLM"/>
    </source>
</evidence>
<proteinExistence type="predicted"/>
<evidence type="ECO:0000259" key="4">
    <source>
        <dbReference type="SMART" id="SM00331"/>
    </source>
</evidence>
<feature type="domain" description="GAF" evidence="3">
    <location>
        <begin position="20"/>
        <end position="178"/>
    </location>
</feature>
<dbReference type="SUPFAM" id="SSF55781">
    <property type="entry name" value="GAF domain-like"/>
    <property type="match status" value="1"/>
</dbReference>
<feature type="coiled-coil region" evidence="2">
    <location>
        <begin position="182"/>
        <end position="216"/>
    </location>
</feature>
<keyword evidence="2" id="KW-0175">Coiled coil</keyword>
<dbReference type="Gene3D" id="3.30.450.40">
    <property type="match status" value="1"/>
</dbReference>
<dbReference type="Proteomes" id="UP000326354">
    <property type="component" value="Chromosome"/>
</dbReference>
<dbReference type="SMART" id="SM00331">
    <property type="entry name" value="PP2C_SIG"/>
    <property type="match status" value="1"/>
</dbReference>
<feature type="coiled-coil region" evidence="2">
    <location>
        <begin position="475"/>
        <end position="576"/>
    </location>
</feature>
<evidence type="ECO:0000256" key="2">
    <source>
        <dbReference type="SAM" id="Coils"/>
    </source>
</evidence>
<dbReference type="SMART" id="SM00065">
    <property type="entry name" value="GAF"/>
    <property type="match status" value="1"/>
</dbReference>